<dbReference type="Proteomes" id="UP000029665">
    <property type="component" value="Unassembled WGS sequence"/>
</dbReference>
<organism evidence="2 3">
    <name type="scientific">Pycnoporus cinnabarinus</name>
    <name type="common">Cinnabar-red polypore</name>
    <name type="synonym">Trametes cinnabarina</name>
    <dbReference type="NCBI Taxonomy" id="5643"/>
    <lineage>
        <taxon>Eukaryota</taxon>
        <taxon>Fungi</taxon>
        <taxon>Dikarya</taxon>
        <taxon>Basidiomycota</taxon>
        <taxon>Agaricomycotina</taxon>
        <taxon>Agaricomycetes</taxon>
        <taxon>Polyporales</taxon>
        <taxon>Polyporaceae</taxon>
        <taxon>Trametes</taxon>
    </lineage>
</organism>
<dbReference type="HOGENOM" id="CLU_006344_1_0_1"/>
<evidence type="ECO:0000313" key="3">
    <source>
        <dbReference type="Proteomes" id="UP000029665"/>
    </source>
</evidence>
<protein>
    <recommendedName>
        <fullName evidence="4">C2H2-type domain-containing protein</fullName>
    </recommendedName>
</protein>
<feature type="non-terminal residue" evidence="2">
    <location>
        <position position="1"/>
    </location>
</feature>
<feature type="compositionally biased region" description="Acidic residues" evidence="1">
    <location>
        <begin position="86"/>
        <end position="96"/>
    </location>
</feature>
<keyword evidence="3" id="KW-1185">Reference proteome</keyword>
<reference evidence="2" key="1">
    <citation type="submission" date="2014-01" db="EMBL/GenBank/DDBJ databases">
        <title>The genome of the white-rot fungus Pycnoporus cinnabarinus: a basidiomycete model with a versatile arsenal for lignocellulosic biomass breakdown.</title>
        <authorList>
            <person name="Levasseur A."/>
            <person name="Lomascolo A."/>
            <person name="Ruiz-Duenas F.J."/>
            <person name="Uzan E."/>
            <person name="Piumi F."/>
            <person name="Kues U."/>
            <person name="Ram A.F.J."/>
            <person name="Murat C."/>
            <person name="Haon M."/>
            <person name="Benoit I."/>
            <person name="Arfi Y."/>
            <person name="Chevret D."/>
            <person name="Drula E."/>
            <person name="Kwon M.J."/>
            <person name="Gouret P."/>
            <person name="Lesage-Meessen L."/>
            <person name="Lombard V."/>
            <person name="Mariette J."/>
            <person name="Noirot C."/>
            <person name="Park J."/>
            <person name="Patyshakuliyeva A."/>
            <person name="Wieneger R.A.B."/>
            <person name="Wosten H.A.B."/>
            <person name="Martin F."/>
            <person name="Coutinho P.M."/>
            <person name="de Vries R."/>
            <person name="Martinez A.T."/>
            <person name="Klopp C."/>
            <person name="Pontarotti P."/>
            <person name="Henrissat B."/>
            <person name="Record E."/>
        </authorList>
    </citation>
    <scope>NUCLEOTIDE SEQUENCE [LARGE SCALE GENOMIC DNA]</scope>
    <source>
        <strain evidence="2">BRFM137</strain>
    </source>
</reference>
<dbReference type="OMA" id="HINILCR"/>
<dbReference type="Pfam" id="PF18759">
    <property type="entry name" value="Plavaka"/>
    <property type="match status" value="1"/>
</dbReference>
<feature type="region of interest" description="Disordered" evidence="1">
    <location>
        <begin position="43"/>
        <end position="96"/>
    </location>
</feature>
<feature type="compositionally biased region" description="Acidic residues" evidence="1">
    <location>
        <begin position="715"/>
        <end position="731"/>
    </location>
</feature>
<dbReference type="OrthoDB" id="3199698at2759"/>
<evidence type="ECO:0000256" key="1">
    <source>
        <dbReference type="SAM" id="MobiDB-lite"/>
    </source>
</evidence>
<sequence length="973" mass="110516">MHRRKFSFRPRDIPCPHAADGCTVMFSDRSGIKRHCNSIHRHLRRRQKTPSPAPAAAQPPQFPDDDFFDGHQEHVPGSPYPGQQEESGEGDEDDEEHANANNITLAFRIITSSWMRVIATSMGTFWPTMRRLKRVLGVLPETTVLSSPAFSSKWATSSTGAFKPPFAGRVHMYDTFDGIPVGEAPWDHFSISFNGTPPPGPLPSWMIREYEVFFRDPRKVLHNQIGNPDFKDDFDYVPKRMYNDTGKRKYKDFMSGEWVWAQADELSLNPRLHGAAFCPAILGSDKTTVSVATGQNEYYPLYMSNGWVTNSTRRAHRNAITLIGFLAIPKTDRQYKDDPTFRKFRRELFHTSLRHIFESLRAYMNDYDVVLCADGYYRRVVYGFGPYIADYPEQVLLACTVQGWCPKCMAPPDDLDSGHHARRSHELTAAYIDTGLSTRRLWEDYGIVSYLTPFTAYFPRADIHELISPDLLHQIIKGTFKDHLVTWVEEYLVITHGKAGLRRFPEGRGFKQWTGDDSKALMKVYLPAISGHVPAQMVRAISAFLDFCYLVRRDTIDEDTIDQIEDALRRFHTERTIFETTGVRISISLPRQHAMKHYIRMIRQFGSPNGLCSSMMEAKHIIAVKRPYRRSNKNNALGQIIKTNERLDKLAAFRVELTACGLLDGPCPRLPAFIRDAQDPERGLDESDSDSDAEQRAGLAHQVTPAQNPPAPNDTQDDPDAPPELEEEDADTAVVNDVEVLADVFLARTPVRRLPKQLEDVAAYLGYPTLPSLIRFFLYDQLSPDANMTGEDAGLAACPVFSGRIKVFPSATAIFHAPSDPSGIRGMRQERIRATRIWHGGRARRDCVYVMKDANLPGFRGLHVARVHVFFSFVFQARLYECALVSWYTPVGDEPDPDTGMWVVEPEMELRGRQRKLRLQVISLKTVVRAAQLIGVYGGQFLPVEVGPDVSLDIFRRFYVNKYADHHAFEIAY</sequence>
<name>A0A060S8I1_PYCCI</name>
<dbReference type="InterPro" id="IPR041078">
    <property type="entry name" value="Plavaka"/>
</dbReference>
<comment type="caution">
    <text evidence="2">The sequence shown here is derived from an EMBL/GenBank/DDBJ whole genome shotgun (WGS) entry which is preliminary data.</text>
</comment>
<accession>A0A060S8I1</accession>
<dbReference type="AlphaFoldDB" id="A0A060S8I1"/>
<evidence type="ECO:0000313" key="2">
    <source>
        <dbReference type="EMBL" id="CDO70665.1"/>
    </source>
</evidence>
<evidence type="ECO:0008006" key="4">
    <source>
        <dbReference type="Google" id="ProtNLM"/>
    </source>
</evidence>
<proteinExistence type="predicted"/>
<gene>
    <name evidence="2" type="ORF">BN946_scf184761.g2</name>
</gene>
<dbReference type="EMBL" id="CCBP010000090">
    <property type="protein sequence ID" value="CDO70665.1"/>
    <property type="molecule type" value="Genomic_DNA"/>
</dbReference>
<feature type="region of interest" description="Disordered" evidence="1">
    <location>
        <begin position="678"/>
        <end position="733"/>
    </location>
</feature>